<dbReference type="CDD" id="cd01647">
    <property type="entry name" value="RT_LTR"/>
    <property type="match status" value="1"/>
</dbReference>
<feature type="region of interest" description="Disordered" evidence="1">
    <location>
        <begin position="804"/>
        <end position="886"/>
    </location>
</feature>
<dbReference type="Gramene" id="GBG64628">
    <property type="protein sequence ID" value="GBG64628"/>
    <property type="gene ID" value="CBR_g45684"/>
</dbReference>
<dbReference type="Gene3D" id="3.10.10.10">
    <property type="entry name" value="HIV Type 1 Reverse Transcriptase, subunit A, domain 1"/>
    <property type="match status" value="1"/>
</dbReference>
<feature type="compositionally biased region" description="Basic and acidic residues" evidence="1">
    <location>
        <begin position="927"/>
        <end position="944"/>
    </location>
</feature>
<evidence type="ECO:0000313" key="5">
    <source>
        <dbReference type="Proteomes" id="UP000265515"/>
    </source>
</evidence>
<dbReference type="EMBL" id="BFEA01000052">
    <property type="protein sequence ID" value="GBG64628.1"/>
    <property type="molecule type" value="Genomic_DNA"/>
</dbReference>
<dbReference type="InterPro" id="IPR041588">
    <property type="entry name" value="Integrase_H2C2"/>
</dbReference>
<dbReference type="InterPro" id="IPR000477">
    <property type="entry name" value="RT_dom"/>
</dbReference>
<gene>
    <name evidence="4" type="ORF">CBR_g45684</name>
</gene>
<feature type="compositionally biased region" description="Basic and acidic residues" evidence="1">
    <location>
        <begin position="1030"/>
        <end position="1086"/>
    </location>
</feature>
<comment type="caution">
    <text evidence="4">The sequence shown here is derived from an EMBL/GenBank/DDBJ whole genome shotgun (WGS) entry which is preliminary data.</text>
</comment>
<dbReference type="InterPro" id="IPR043502">
    <property type="entry name" value="DNA/RNA_pol_sf"/>
</dbReference>
<feature type="region of interest" description="Disordered" evidence="1">
    <location>
        <begin position="1339"/>
        <end position="1366"/>
    </location>
</feature>
<dbReference type="Pfam" id="PF00078">
    <property type="entry name" value="RVT_1"/>
    <property type="match status" value="1"/>
</dbReference>
<keyword evidence="5" id="KW-1185">Reference proteome</keyword>
<dbReference type="PANTHER" id="PTHR37984">
    <property type="entry name" value="PROTEIN CBG26694"/>
    <property type="match status" value="1"/>
</dbReference>
<dbReference type="Pfam" id="PF17921">
    <property type="entry name" value="Integrase_H2C2"/>
    <property type="match status" value="1"/>
</dbReference>
<dbReference type="SUPFAM" id="SSF56672">
    <property type="entry name" value="DNA/RNA polymerases"/>
    <property type="match status" value="1"/>
</dbReference>
<feature type="compositionally biased region" description="Basic and acidic residues" evidence="1">
    <location>
        <begin position="904"/>
        <end position="919"/>
    </location>
</feature>
<dbReference type="Proteomes" id="UP000265515">
    <property type="component" value="Unassembled WGS sequence"/>
</dbReference>
<feature type="compositionally biased region" description="Basic and acidic residues" evidence="1">
    <location>
        <begin position="804"/>
        <end position="823"/>
    </location>
</feature>
<dbReference type="Gene3D" id="1.10.340.70">
    <property type="match status" value="1"/>
</dbReference>
<proteinExistence type="predicted"/>
<dbReference type="InterPro" id="IPR043128">
    <property type="entry name" value="Rev_trsase/Diguanyl_cyclase"/>
</dbReference>
<feature type="domain" description="Reverse transcriptase" evidence="2">
    <location>
        <begin position="452"/>
        <end position="549"/>
    </location>
</feature>
<dbReference type="STRING" id="69332.A0A388K3J1"/>
<sequence>MPETGGASGAPKKGLTLDDLIAAIDRHERNPSNIPKVDTFHFCGETVSEWLERVEQALVGWSDIVKFQRILQNVLHSYHQEVKKVIDAAQGSWERFKEGMQRKYRLGDGLLTTADLEAMNKEDFTTIGVFVQEFKKRARKVHGISEEAQCAIFLGLLTASKAVELTRHGGGNTKLTWTTIDRGVEVGCLDQVEQRQVRLQRQKKNERDATASGTPGVTRIVTDVLAQLGDATEPVVQRRVVTAVKVKGKESVIEEVVQEELWEEEEPVPQHLTKVQRKGSQRRYKTVDKKCSPVPVLVTEDEEAYYERERELIRRMRESALAGPCRINEGNEGELIIGEPDFLLPQERTLMVELMKRRHRAYAFSDEERGRLDVDKIPMILIHTVPHEPWNMRGARYPNPDEEKKVVDYLDGKISTHVADYSSGPYASPWFCFIKPNRTLRWVQDLQRLNVVTVRDGGGLSNADALSESCAERPIISLIDLYSGYDQFPVYRPDRPVTAMHTPRGLIHMNVAPQGWTNAVAMVQRAMIRVMQSVSPHITQPYIDDLAVKGPAVKESDEVSPGWMMELALANSHSLVEDMRTIEEGPDQVERHEDLMGGMYLLVNTLLQESLGQSRSLNPAGNVDEVPESQDNEFEEGKIKEVFRAEEYDGIYLELGLLLSCEMRLRDASDRAQRMLQRYLVRDDHLFVRREVGNPRRVACGRNRKIDVVTALHDGIAGGHRVVQATYAKISELYYWNGMMDMVGKFCRSCVPCQERSHLRLGEPLHPRLEREVGAVVHLDLLFMPLGDQGYNYIFDARDNLSGVERRQRSQRQRGPEPREARPSRGGRKTLARREEEPEQEPEVEERGAYPECRLGPVEFHRFTEGGLRRSPAHTKEEPPMSEGPLRELETHLDISRWRASPQGEEHGEQAEEVPREEVQGTQQERGLGDEGRRAGKKVIEVGKDTPPQTSAVGLRLGDAPGSTRQAKERLKREEVSFPSSEKAPSPEGRAERRRERAVVRREALTLIDRHLAAYALEHPDLEGPAPAEPRQESCQPEKEMEAEIPKKVDLRTRERAPAGETAEEKRARKTRRIDEIWQERQRLEAAGELPEQQQERQRSEAAGALPGQPPNVPTRAPEIPEMWRDFCERRGEELPSPVRVGFGVVRTAEERLDRKIKFPTKTTFDRHLLLESDLAGRKMKEASHGVRLEAMEVEIQELRALVASQTAIIGSLRQQTHGKVDRPESSRQGEVILEPEEARAQRQAEREAFEFRAPTGLATLPVAAAGSVVPLAVEEGLPPSSSELAQGSAEGSMGVLLEAVHTMQEEVSLFSPEQRIEEPLERKIGIEAEGVIESGLQRMGTPEYGPEEIEEQPMTVSEETLERRPQRLDTSEYVPVIEDLRSRLGSWATGSGSEGLVPGVEQQEVVSTATPRLKQQGVVSTLVGSPSSPPPRPKKKKFKRKVDQLCFYCKRGAHLALDCLEFLKDKAEGKVSEAGGKMYDRQGRIVEKSADGLRAQLYRQNQEELKR</sequence>
<feature type="compositionally biased region" description="Basic and acidic residues" evidence="1">
    <location>
        <begin position="966"/>
        <end position="976"/>
    </location>
</feature>
<organism evidence="4 5">
    <name type="scientific">Chara braunii</name>
    <name type="common">Braun's stonewort</name>
    <dbReference type="NCBI Taxonomy" id="69332"/>
    <lineage>
        <taxon>Eukaryota</taxon>
        <taxon>Viridiplantae</taxon>
        <taxon>Streptophyta</taxon>
        <taxon>Charophyceae</taxon>
        <taxon>Charales</taxon>
        <taxon>Characeae</taxon>
        <taxon>Chara</taxon>
    </lineage>
</organism>
<evidence type="ECO:0000313" key="4">
    <source>
        <dbReference type="EMBL" id="GBG64628.1"/>
    </source>
</evidence>
<feature type="region of interest" description="Disordered" evidence="1">
    <location>
        <begin position="1018"/>
        <end position="1119"/>
    </location>
</feature>
<evidence type="ECO:0000259" key="2">
    <source>
        <dbReference type="Pfam" id="PF00078"/>
    </source>
</evidence>
<dbReference type="PANTHER" id="PTHR37984:SF5">
    <property type="entry name" value="PROTEIN NYNRIN-LIKE"/>
    <property type="match status" value="1"/>
</dbReference>
<accession>A0A388K3J1</accession>
<feature type="region of interest" description="Disordered" evidence="1">
    <location>
        <begin position="901"/>
        <end position="997"/>
    </location>
</feature>
<dbReference type="Gene3D" id="3.30.70.270">
    <property type="match status" value="1"/>
</dbReference>
<protein>
    <submittedName>
        <fullName evidence="4">Uncharacterized protein</fullName>
    </submittedName>
</protein>
<feature type="compositionally biased region" description="Basic and acidic residues" evidence="1">
    <location>
        <begin position="859"/>
        <end position="886"/>
    </location>
</feature>
<feature type="domain" description="Integrase zinc-binding" evidence="3">
    <location>
        <begin position="707"/>
        <end position="757"/>
    </location>
</feature>
<evidence type="ECO:0000256" key="1">
    <source>
        <dbReference type="SAM" id="MobiDB-lite"/>
    </source>
</evidence>
<name>A0A388K3J1_CHABU</name>
<evidence type="ECO:0000259" key="3">
    <source>
        <dbReference type="Pfam" id="PF17921"/>
    </source>
</evidence>
<reference evidence="4 5" key="1">
    <citation type="journal article" date="2018" name="Cell">
        <title>The Chara Genome: Secondary Complexity and Implications for Plant Terrestrialization.</title>
        <authorList>
            <person name="Nishiyama T."/>
            <person name="Sakayama H."/>
            <person name="Vries J.D."/>
            <person name="Buschmann H."/>
            <person name="Saint-Marcoux D."/>
            <person name="Ullrich K.K."/>
            <person name="Haas F.B."/>
            <person name="Vanderstraeten L."/>
            <person name="Becker D."/>
            <person name="Lang D."/>
            <person name="Vosolsobe S."/>
            <person name="Rombauts S."/>
            <person name="Wilhelmsson P.K.I."/>
            <person name="Janitza P."/>
            <person name="Kern R."/>
            <person name="Heyl A."/>
            <person name="Rumpler F."/>
            <person name="Villalobos L.I.A.C."/>
            <person name="Clay J.M."/>
            <person name="Skokan R."/>
            <person name="Toyoda A."/>
            <person name="Suzuki Y."/>
            <person name="Kagoshima H."/>
            <person name="Schijlen E."/>
            <person name="Tajeshwar N."/>
            <person name="Catarino B."/>
            <person name="Hetherington A.J."/>
            <person name="Saltykova A."/>
            <person name="Bonnot C."/>
            <person name="Breuninger H."/>
            <person name="Symeonidi A."/>
            <person name="Radhakrishnan G.V."/>
            <person name="Van Nieuwerburgh F."/>
            <person name="Deforce D."/>
            <person name="Chang C."/>
            <person name="Karol K.G."/>
            <person name="Hedrich R."/>
            <person name="Ulvskov P."/>
            <person name="Glockner G."/>
            <person name="Delwiche C.F."/>
            <person name="Petrasek J."/>
            <person name="Van de Peer Y."/>
            <person name="Friml J."/>
            <person name="Beilby M."/>
            <person name="Dolan L."/>
            <person name="Kohara Y."/>
            <person name="Sugano S."/>
            <person name="Fujiyama A."/>
            <person name="Delaux P.-M."/>
            <person name="Quint M."/>
            <person name="TheiBen G."/>
            <person name="Hagemann M."/>
            <person name="Harholt J."/>
            <person name="Dunand C."/>
            <person name="Zachgo S."/>
            <person name="Langdale J."/>
            <person name="Maumus F."/>
            <person name="Straeten D.V.D."/>
            <person name="Gould S.B."/>
            <person name="Rensing S.A."/>
        </authorList>
    </citation>
    <scope>NUCLEOTIDE SEQUENCE [LARGE SCALE GENOMIC DNA]</scope>
    <source>
        <strain evidence="4 5">S276</strain>
    </source>
</reference>
<dbReference type="InterPro" id="IPR050951">
    <property type="entry name" value="Retrovirus_Pol_polyprotein"/>
</dbReference>